<dbReference type="RefSeq" id="WP_143312810.1">
    <property type="nucleotide sequence ID" value="NZ_FUWZ01000001.1"/>
</dbReference>
<keyword evidence="1" id="KW-0472">Membrane</keyword>
<dbReference type="Proteomes" id="UP000190367">
    <property type="component" value="Unassembled WGS sequence"/>
</dbReference>
<keyword evidence="1" id="KW-1133">Transmembrane helix</keyword>
<feature type="transmembrane region" description="Helical" evidence="1">
    <location>
        <begin position="132"/>
        <end position="156"/>
    </location>
</feature>
<feature type="chain" id="PRO_5012391324" evidence="2">
    <location>
        <begin position="24"/>
        <end position="191"/>
    </location>
</feature>
<dbReference type="OrthoDB" id="763969at2"/>
<protein>
    <submittedName>
        <fullName evidence="3">Uncharacterized protein</fullName>
    </submittedName>
</protein>
<keyword evidence="4" id="KW-1185">Reference proteome</keyword>
<feature type="signal peptide" evidence="2">
    <location>
        <begin position="1"/>
        <end position="23"/>
    </location>
</feature>
<keyword evidence="1" id="KW-0812">Transmembrane</keyword>
<proteinExistence type="predicted"/>
<dbReference type="AlphaFoldDB" id="A0A1T4NI29"/>
<reference evidence="4" key="1">
    <citation type="submission" date="2017-02" db="EMBL/GenBank/DDBJ databases">
        <authorList>
            <person name="Varghese N."/>
            <person name="Submissions S."/>
        </authorList>
    </citation>
    <scope>NUCLEOTIDE SEQUENCE [LARGE SCALE GENOMIC DNA]</scope>
    <source>
        <strain evidence="4">DSM 22224</strain>
    </source>
</reference>
<feature type="transmembrane region" description="Helical" evidence="1">
    <location>
        <begin position="168"/>
        <end position="187"/>
    </location>
</feature>
<dbReference type="EMBL" id="FUWZ01000001">
    <property type="protein sequence ID" value="SJZ78892.1"/>
    <property type="molecule type" value="Genomic_DNA"/>
</dbReference>
<sequence length="191" mass="21793">MRNCLHLLLLCCGCLLLSAPTYAGGLSAWNESTPGGHKMEYDGTAPAMAFFYGEGCDSTNSSLALKTWYFYKNQIIGEGEGTFYVIDEGRCAVQRFTSETAFKEYLSERRLTPRLWKRTYHPLNIWDYWDELLFMSFFFSPVLLLLLIGDVVVLVGLARGKKRAAWKYVYLASLPLVYIIAGLLQHFPQSW</sequence>
<name>A0A1T4NI29_9BACT</name>
<keyword evidence="2" id="KW-0732">Signal</keyword>
<gene>
    <name evidence="3" type="ORF">SAMN04488128_1011601</name>
</gene>
<evidence type="ECO:0000313" key="4">
    <source>
        <dbReference type="Proteomes" id="UP000190367"/>
    </source>
</evidence>
<evidence type="ECO:0000256" key="1">
    <source>
        <dbReference type="SAM" id="Phobius"/>
    </source>
</evidence>
<evidence type="ECO:0000313" key="3">
    <source>
        <dbReference type="EMBL" id="SJZ78892.1"/>
    </source>
</evidence>
<organism evidence="3 4">
    <name type="scientific">Chitinophaga eiseniae</name>
    <dbReference type="NCBI Taxonomy" id="634771"/>
    <lineage>
        <taxon>Bacteria</taxon>
        <taxon>Pseudomonadati</taxon>
        <taxon>Bacteroidota</taxon>
        <taxon>Chitinophagia</taxon>
        <taxon>Chitinophagales</taxon>
        <taxon>Chitinophagaceae</taxon>
        <taxon>Chitinophaga</taxon>
    </lineage>
</organism>
<evidence type="ECO:0000256" key="2">
    <source>
        <dbReference type="SAM" id="SignalP"/>
    </source>
</evidence>
<accession>A0A1T4NI29</accession>